<reference evidence="3 4" key="1">
    <citation type="submission" date="2018-06" db="EMBL/GenBank/DDBJ databases">
        <title>Genomic Encyclopedia of Type Strains, Phase IV (KMG-IV): sequencing the most valuable type-strain genomes for metagenomic binning, comparative biology and taxonomic classification.</title>
        <authorList>
            <person name="Goeker M."/>
        </authorList>
    </citation>
    <scope>NUCLEOTIDE SEQUENCE [LARGE SCALE GENOMIC DNA]</scope>
    <source>
        <strain evidence="3 4">DSM 25532</strain>
    </source>
</reference>
<dbReference type="SUPFAM" id="SSF101874">
    <property type="entry name" value="YceI-like"/>
    <property type="match status" value="1"/>
</dbReference>
<feature type="domain" description="Lipid/polyisoprenoid-binding YceI-like" evidence="2">
    <location>
        <begin position="32"/>
        <end position="187"/>
    </location>
</feature>
<dbReference type="Proteomes" id="UP000253426">
    <property type="component" value="Unassembled WGS sequence"/>
</dbReference>
<gene>
    <name evidence="3" type="ORF">DES53_11143</name>
</gene>
<feature type="signal peptide" evidence="1">
    <location>
        <begin position="1"/>
        <end position="21"/>
    </location>
</feature>
<organism evidence="3 4">
    <name type="scientific">Roseimicrobium gellanilyticum</name>
    <dbReference type="NCBI Taxonomy" id="748857"/>
    <lineage>
        <taxon>Bacteria</taxon>
        <taxon>Pseudomonadati</taxon>
        <taxon>Verrucomicrobiota</taxon>
        <taxon>Verrucomicrobiia</taxon>
        <taxon>Verrucomicrobiales</taxon>
        <taxon>Verrucomicrobiaceae</taxon>
        <taxon>Roseimicrobium</taxon>
    </lineage>
</organism>
<accession>A0A366HBH6</accession>
<dbReference type="AlphaFoldDB" id="A0A366HBH6"/>
<proteinExistence type="predicted"/>
<comment type="caution">
    <text evidence="3">The sequence shown here is derived from an EMBL/GenBank/DDBJ whole genome shotgun (WGS) entry which is preliminary data.</text>
</comment>
<dbReference type="InterPro" id="IPR007372">
    <property type="entry name" value="Lipid/polyisoprenoid-bd_YceI"/>
</dbReference>
<dbReference type="PANTHER" id="PTHR34406">
    <property type="entry name" value="PROTEIN YCEI"/>
    <property type="match status" value="1"/>
</dbReference>
<feature type="chain" id="PRO_5016999798" evidence="1">
    <location>
        <begin position="22"/>
        <end position="194"/>
    </location>
</feature>
<dbReference type="InterPro" id="IPR036761">
    <property type="entry name" value="TTHA0802/YceI-like_sf"/>
</dbReference>
<dbReference type="OrthoDB" id="194287at2"/>
<evidence type="ECO:0000256" key="1">
    <source>
        <dbReference type="SAM" id="SignalP"/>
    </source>
</evidence>
<evidence type="ECO:0000313" key="3">
    <source>
        <dbReference type="EMBL" id="RBP38525.1"/>
    </source>
</evidence>
<dbReference type="Pfam" id="PF04264">
    <property type="entry name" value="YceI"/>
    <property type="match status" value="1"/>
</dbReference>
<evidence type="ECO:0000259" key="2">
    <source>
        <dbReference type="Pfam" id="PF04264"/>
    </source>
</evidence>
<dbReference type="EMBL" id="QNRR01000011">
    <property type="protein sequence ID" value="RBP38525.1"/>
    <property type="molecule type" value="Genomic_DNA"/>
</dbReference>
<name>A0A366HBH6_9BACT</name>
<dbReference type="Gene3D" id="2.40.128.110">
    <property type="entry name" value="Lipid/polyisoprenoid-binding, YceI-like"/>
    <property type="match status" value="1"/>
</dbReference>
<sequence length="194" mass="20637">MKHLLFSAAVVLLMTAGRVSGATTKWDGSAEIAFSGNSTLHSWDGAVNAEPFVATVVTGDDDRPKSLSATVKVKAAGMDTNNDKRDATMHKSMKVADYPLIEGKFQDISFTTIMPDGKTPSNLPFSLTLLGKKHDVVATVGNWKFGEDTATFDVSFSLSLKQCGINVPSAMLVVRVGDTVKVTASVKLVRAKGN</sequence>
<keyword evidence="1" id="KW-0732">Signal</keyword>
<evidence type="ECO:0000313" key="4">
    <source>
        <dbReference type="Proteomes" id="UP000253426"/>
    </source>
</evidence>
<dbReference type="PANTHER" id="PTHR34406:SF1">
    <property type="entry name" value="PROTEIN YCEI"/>
    <property type="match status" value="1"/>
</dbReference>
<keyword evidence="4" id="KW-1185">Reference proteome</keyword>
<protein>
    <submittedName>
        <fullName evidence="3">Polyisoprenoid-binding protein YceI</fullName>
    </submittedName>
</protein>
<dbReference type="RefSeq" id="WP_113960984.1">
    <property type="nucleotide sequence ID" value="NZ_QNRR01000011.1"/>
</dbReference>